<gene>
    <name evidence="1" type="ORF">AK812_SmicGene41268</name>
</gene>
<comment type="caution">
    <text evidence="1">The sequence shown here is derived from an EMBL/GenBank/DDBJ whole genome shotgun (WGS) entry which is preliminary data.</text>
</comment>
<dbReference type="OrthoDB" id="10277258at2759"/>
<sequence>MACAWVDEDSASGRRCDKVEMERVRCALTGVGCSQLRLCGGKLLFELQDPLVGLWVCGGCVLRKCLMDEAAHVFIKFIGKGRQCLLLGWVGDGWDGCLAVCQRYCVEIDLVVIESGKELRGEHCVGYVFGEH</sequence>
<evidence type="ECO:0000313" key="1">
    <source>
        <dbReference type="EMBL" id="OLP78554.1"/>
    </source>
</evidence>
<dbReference type="AlphaFoldDB" id="A0A1Q9C6K1"/>
<organism evidence="1 2">
    <name type="scientific">Symbiodinium microadriaticum</name>
    <name type="common">Dinoflagellate</name>
    <name type="synonym">Zooxanthella microadriatica</name>
    <dbReference type="NCBI Taxonomy" id="2951"/>
    <lineage>
        <taxon>Eukaryota</taxon>
        <taxon>Sar</taxon>
        <taxon>Alveolata</taxon>
        <taxon>Dinophyceae</taxon>
        <taxon>Suessiales</taxon>
        <taxon>Symbiodiniaceae</taxon>
        <taxon>Symbiodinium</taxon>
    </lineage>
</organism>
<accession>A0A1Q9C6K1</accession>
<dbReference type="Proteomes" id="UP000186817">
    <property type="component" value="Unassembled WGS sequence"/>
</dbReference>
<protein>
    <submittedName>
        <fullName evidence="1">Uncharacterized protein</fullName>
    </submittedName>
</protein>
<proteinExistence type="predicted"/>
<reference evidence="1 2" key="1">
    <citation type="submission" date="2016-02" db="EMBL/GenBank/DDBJ databases">
        <title>Genome analysis of coral dinoflagellate symbionts highlights evolutionary adaptations to a symbiotic lifestyle.</title>
        <authorList>
            <person name="Aranda M."/>
            <person name="Li Y."/>
            <person name="Liew Y.J."/>
            <person name="Baumgarten S."/>
            <person name="Simakov O."/>
            <person name="Wilson M."/>
            <person name="Piel J."/>
            <person name="Ashoor H."/>
            <person name="Bougouffa S."/>
            <person name="Bajic V.B."/>
            <person name="Ryu T."/>
            <person name="Ravasi T."/>
            <person name="Bayer T."/>
            <person name="Micklem G."/>
            <person name="Kim H."/>
            <person name="Bhak J."/>
            <person name="Lajeunesse T.C."/>
            <person name="Voolstra C.R."/>
        </authorList>
    </citation>
    <scope>NUCLEOTIDE SEQUENCE [LARGE SCALE GENOMIC DNA]</scope>
    <source>
        <strain evidence="1 2">CCMP2467</strain>
    </source>
</reference>
<name>A0A1Q9C6K1_SYMMI</name>
<evidence type="ECO:0000313" key="2">
    <source>
        <dbReference type="Proteomes" id="UP000186817"/>
    </source>
</evidence>
<keyword evidence="2" id="KW-1185">Reference proteome</keyword>
<dbReference type="EMBL" id="LSRX01001597">
    <property type="protein sequence ID" value="OLP78554.1"/>
    <property type="molecule type" value="Genomic_DNA"/>
</dbReference>